<dbReference type="GO" id="GO:0046872">
    <property type="term" value="F:metal ion binding"/>
    <property type="evidence" value="ECO:0007669"/>
    <property type="project" value="UniProtKB-KW"/>
</dbReference>
<name>A0A6C0U5J8_9GAMM</name>
<dbReference type="PANTHER" id="PTHR33938">
    <property type="entry name" value="FERULOYL ESTERASE B-RELATED"/>
    <property type="match status" value="1"/>
</dbReference>
<dbReference type="RefSeq" id="WP_163496818.1">
    <property type="nucleotide sequence ID" value="NZ_CP048711.1"/>
</dbReference>
<proteinExistence type="inferred from homology"/>
<dbReference type="PANTHER" id="PTHR33938:SF15">
    <property type="entry name" value="FERULOYL ESTERASE B-RELATED"/>
    <property type="match status" value="1"/>
</dbReference>
<dbReference type="GO" id="GO:0052689">
    <property type="term" value="F:carboxylic ester hydrolase activity"/>
    <property type="evidence" value="ECO:0007669"/>
    <property type="project" value="UniProtKB-KW"/>
</dbReference>
<evidence type="ECO:0000256" key="4">
    <source>
        <dbReference type="ARBA" id="ARBA00022729"/>
    </source>
</evidence>
<dbReference type="PROSITE" id="PS51257">
    <property type="entry name" value="PROKAR_LIPOPROTEIN"/>
    <property type="match status" value="1"/>
</dbReference>
<dbReference type="Proteomes" id="UP000477680">
    <property type="component" value="Chromosome"/>
</dbReference>
<evidence type="ECO:0000313" key="8">
    <source>
        <dbReference type="EMBL" id="QIB67391.1"/>
    </source>
</evidence>
<keyword evidence="3" id="KW-0479">Metal-binding</keyword>
<keyword evidence="5 8" id="KW-0378">Hydrolase</keyword>
<accession>A0A6C0U5J8</accession>
<dbReference type="SUPFAM" id="SSF53474">
    <property type="entry name" value="alpha/beta-Hydrolases"/>
    <property type="match status" value="1"/>
</dbReference>
<dbReference type="AlphaFoldDB" id="A0A6C0U5J8"/>
<dbReference type="EMBL" id="CP048711">
    <property type="protein sequence ID" value="QIB67391.1"/>
    <property type="molecule type" value="Genomic_DNA"/>
</dbReference>
<reference evidence="8 9" key="1">
    <citation type="submission" date="2020-02" db="EMBL/GenBank/DDBJ databases">
        <title>Genome sequencing for Kineobactrum sp. M2.</title>
        <authorList>
            <person name="Park S.-J."/>
        </authorList>
    </citation>
    <scope>NUCLEOTIDE SEQUENCE [LARGE SCALE GENOMIC DNA]</scope>
    <source>
        <strain evidence="8 9">M2</strain>
    </source>
</reference>
<dbReference type="KEGG" id="kim:G3T16_20345"/>
<evidence type="ECO:0000256" key="1">
    <source>
        <dbReference type="ARBA" id="ARBA00006249"/>
    </source>
</evidence>
<dbReference type="InterPro" id="IPR029058">
    <property type="entry name" value="AB_hydrolase_fold"/>
</dbReference>
<keyword evidence="7" id="KW-1015">Disulfide bond</keyword>
<dbReference type="Pfam" id="PF07519">
    <property type="entry name" value="Tannase"/>
    <property type="match status" value="1"/>
</dbReference>
<keyword evidence="2" id="KW-0719">Serine esterase</keyword>
<evidence type="ECO:0000256" key="5">
    <source>
        <dbReference type="ARBA" id="ARBA00022801"/>
    </source>
</evidence>
<keyword evidence="4" id="KW-0732">Signal</keyword>
<evidence type="ECO:0000256" key="3">
    <source>
        <dbReference type="ARBA" id="ARBA00022723"/>
    </source>
</evidence>
<evidence type="ECO:0000256" key="2">
    <source>
        <dbReference type="ARBA" id="ARBA00022487"/>
    </source>
</evidence>
<evidence type="ECO:0000256" key="7">
    <source>
        <dbReference type="ARBA" id="ARBA00023157"/>
    </source>
</evidence>
<sequence>MRWAGQKEWGFSTGARTILAAACCYVSLVGCAPERAVLAAPAGGESGAGLAEACQTLLPQSPGSAVSLVEARLVTPSAAGREYCKITAARIDSGLKFNVWLPTRDWNSKLAFIGGGGFDGVLLDEKFELVFSPSVLDDGYAIASTNGGYDKPASLNPLTYFKAEFAADPEARADFMYRSEQRALPHIKQLVEGFYGSGPRFSYFEGCSMGGHDALLLAQREPEAFDGIIARAPAGNVVGLFMQFNRIAAHMRNTDSALNTDQQAHLARAVLARCDAMDGLADGIIARPEACDFEPASLACGSSSHPHCLAPEQVALVEHITTPMALGAEAIVHPGFHFGGEDLTAGWGQYIWPGLLGYTVQGLFSDGFIRSFVAQDQNFDTASWEPERWLDQLQEIAGQFNATDPDLGALHDRGAKLILWNGTLDSSVSPRDTVNYYRAVVETMGVERADETLELFLAPGVGHCRGGPGPDRVDLMEALSMWVEQDTPPSRQARVLTRRDEAGEIQATLPLCKFPAYPRYRGEGDPALAGSYSCHED</sequence>
<dbReference type="Gene3D" id="3.40.50.1820">
    <property type="entry name" value="alpha/beta hydrolase"/>
    <property type="match status" value="1"/>
</dbReference>
<evidence type="ECO:0000256" key="6">
    <source>
        <dbReference type="ARBA" id="ARBA00022837"/>
    </source>
</evidence>
<dbReference type="InterPro" id="IPR011118">
    <property type="entry name" value="Tannase/feruloyl_esterase"/>
</dbReference>
<keyword evidence="6" id="KW-0106">Calcium</keyword>
<gene>
    <name evidence="8" type="ORF">G3T16_20345</name>
</gene>
<comment type="similarity">
    <text evidence="1">Belongs to the tannase family.</text>
</comment>
<keyword evidence="9" id="KW-1185">Reference proteome</keyword>
<evidence type="ECO:0000313" key="9">
    <source>
        <dbReference type="Proteomes" id="UP000477680"/>
    </source>
</evidence>
<organism evidence="8 9">
    <name type="scientific">Kineobactrum salinum</name>
    <dbReference type="NCBI Taxonomy" id="2708301"/>
    <lineage>
        <taxon>Bacteria</taxon>
        <taxon>Pseudomonadati</taxon>
        <taxon>Pseudomonadota</taxon>
        <taxon>Gammaproteobacteria</taxon>
        <taxon>Cellvibrionales</taxon>
        <taxon>Halieaceae</taxon>
        <taxon>Kineobactrum</taxon>
    </lineage>
</organism>
<protein>
    <submittedName>
        <fullName evidence="8">Tannase/feruloyl esterase family alpha/beta hydrolase</fullName>
    </submittedName>
</protein>